<evidence type="ECO:0000256" key="2">
    <source>
        <dbReference type="ARBA" id="ARBA00023125"/>
    </source>
</evidence>
<dbReference type="InterPro" id="IPR001845">
    <property type="entry name" value="HTH_ArsR_DNA-bd_dom"/>
</dbReference>
<evidence type="ECO:0000256" key="3">
    <source>
        <dbReference type="ARBA" id="ARBA00023163"/>
    </source>
</evidence>
<keyword evidence="1" id="KW-0805">Transcription regulation</keyword>
<dbReference type="PRINTS" id="PR00778">
    <property type="entry name" value="HTHARSR"/>
</dbReference>
<dbReference type="InterPro" id="IPR011991">
    <property type="entry name" value="ArsR-like_HTH"/>
</dbReference>
<dbReference type="InterPro" id="IPR036388">
    <property type="entry name" value="WH-like_DNA-bd_sf"/>
</dbReference>
<dbReference type="PANTHER" id="PTHR43132">
    <property type="entry name" value="ARSENICAL RESISTANCE OPERON REPRESSOR ARSR-RELATED"/>
    <property type="match status" value="1"/>
</dbReference>
<keyword evidence="6" id="KW-1185">Reference proteome</keyword>
<proteinExistence type="predicted"/>
<evidence type="ECO:0000256" key="1">
    <source>
        <dbReference type="ARBA" id="ARBA00023015"/>
    </source>
</evidence>
<name>A0AAN1XZY0_UNVUL</name>
<gene>
    <name evidence="5" type="ORF">WPS_32470</name>
</gene>
<dbReference type="InterPro" id="IPR051011">
    <property type="entry name" value="Metal_resp_trans_reg"/>
</dbReference>
<dbReference type="KEGG" id="vab:WPS_32470"/>
<dbReference type="Gene3D" id="1.10.10.10">
    <property type="entry name" value="Winged helix-like DNA-binding domain superfamily/Winged helix DNA-binding domain"/>
    <property type="match status" value="1"/>
</dbReference>
<dbReference type="PROSITE" id="PS50987">
    <property type="entry name" value="HTH_ARSR_2"/>
    <property type="match status" value="1"/>
</dbReference>
<feature type="domain" description="HTH arsR-type" evidence="4">
    <location>
        <begin position="22"/>
        <end position="116"/>
    </location>
</feature>
<dbReference type="AlphaFoldDB" id="A0AAN1XZY0"/>
<sequence length="132" mass="14744">MRGSPIVTGEISARAGARTAEYRNVRYSFKAEFFKVLANPVRIRILDALRAGPQSVGELRARLDTEQATVSQHLAILRARNFVMTERRGTTILYEISDPAIWKLLDAAREIFNNQLVSVRTALEGLQNETAG</sequence>
<evidence type="ECO:0000313" key="5">
    <source>
        <dbReference type="EMBL" id="BDE07971.1"/>
    </source>
</evidence>
<dbReference type="SUPFAM" id="SSF46785">
    <property type="entry name" value="Winged helix' DNA-binding domain"/>
    <property type="match status" value="1"/>
</dbReference>
<accession>A0AAN1XZY0</accession>
<dbReference type="CDD" id="cd00090">
    <property type="entry name" value="HTH_ARSR"/>
    <property type="match status" value="1"/>
</dbReference>
<dbReference type="GO" id="GO:0003700">
    <property type="term" value="F:DNA-binding transcription factor activity"/>
    <property type="evidence" value="ECO:0007669"/>
    <property type="project" value="InterPro"/>
</dbReference>
<dbReference type="Pfam" id="PF12840">
    <property type="entry name" value="HTH_20"/>
    <property type="match status" value="1"/>
</dbReference>
<evidence type="ECO:0000259" key="4">
    <source>
        <dbReference type="PROSITE" id="PS50987"/>
    </source>
</evidence>
<organism evidence="5 6">
    <name type="scientific">Vulcanimicrobium alpinum</name>
    <dbReference type="NCBI Taxonomy" id="3016050"/>
    <lineage>
        <taxon>Bacteria</taxon>
        <taxon>Bacillati</taxon>
        <taxon>Vulcanimicrobiota</taxon>
        <taxon>Vulcanimicrobiia</taxon>
        <taxon>Vulcanimicrobiales</taxon>
        <taxon>Vulcanimicrobiaceae</taxon>
        <taxon>Vulcanimicrobium</taxon>
    </lineage>
</organism>
<dbReference type="NCBIfam" id="NF033788">
    <property type="entry name" value="HTH_metalloreg"/>
    <property type="match status" value="1"/>
</dbReference>
<keyword evidence="3" id="KW-0804">Transcription</keyword>
<dbReference type="PANTHER" id="PTHR43132:SF2">
    <property type="entry name" value="ARSENICAL RESISTANCE OPERON REPRESSOR ARSR-RELATED"/>
    <property type="match status" value="1"/>
</dbReference>
<protein>
    <recommendedName>
        <fullName evidence="4">HTH arsR-type domain-containing protein</fullName>
    </recommendedName>
</protein>
<reference evidence="5 6" key="1">
    <citation type="journal article" date="2022" name="ISME Commun">
        <title>Vulcanimicrobium alpinus gen. nov. sp. nov., the first cultivated representative of the candidate phylum 'Eremiobacterota', is a metabolically versatile aerobic anoxygenic phototroph.</title>
        <authorList>
            <person name="Yabe S."/>
            <person name="Muto K."/>
            <person name="Abe K."/>
            <person name="Yokota A."/>
            <person name="Staudigel H."/>
            <person name="Tebo B.M."/>
        </authorList>
    </citation>
    <scope>NUCLEOTIDE SEQUENCE [LARGE SCALE GENOMIC DNA]</scope>
    <source>
        <strain evidence="5 6">WC8-2</strain>
    </source>
</reference>
<dbReference type="InterPro" id="IPR036390">
    <property type="entry name" value="WH_DNA-bd_sf"/>
</dbReference>
<dbReference type="Proteomes" id="UP001317532">
    <property type="component" value="Chromosome"/>
</dbReference>
<dbReference type="GO" id="GO:0003677">
    <property type="term" value="F:DNA binding"/>
    <property type="evidence" value="ECO:0007669"/>
    <property type="project" value="UniProtKB-KW"/>
</dbReference>
<dbReference type="EMBL" id="AP025523">
    <property type="protein sequence ID" value="BDE07971.1"/>
    <property type="molecule type" value="Genomic_DNA"/>
</dbReference>
<dbReference type="SMART" id="SM00418">
    <property type="entry name" value="HTH_ARSR"/>
    <property type="match status" value="1"/>
</dbReference>
<evidence type="ECO:0000313" key="6">
    <source>
        <dbReference type="Proteomes" id="UP001317532"/>
    </source>
</evidence>
<keyword evidence="2" id="KW-0238">DNA-binding</keyword>